<sequence length="470" mass="48080">MSQKRTTSSWAGPAAAFLLVTALCRLFIGERLIDDAYITAAVARSMATAGVWGPTVHETAHTATSPLAVLALLPFELMRVPLPWSAAIVHGAGAAILAAGLRLGGTGPAVAVAGATALPFLPLTASSAGMDVILAVPLAVLMVAAAARGRPVAALVAMALLPLARPDAVIVAPIAAVLLWRARGFATAAKVSAAAAVPSLLWMLIGWFFLGGLVPDTFLIKTGQHWEGVDFGTGLAFLAGIFPVAWIGVAAAATGVAALARRSAVGIALLVAGAAHFAAYAALGVPPYHWYYVPSLGLLAAAGLIGLEELRARAGAAVHGVFGALGLIACAAAAPGFPPVTTNWASSAEMLDAAEDLRGVVGDRTVRVTGEIGAFAYGCGCRLIDEFTSQSAVNASFRGREAAGGAAAAIIGFSTMWRNGGDPPEADLVLVSNPVPGRPILWAWEFRSPYREHSTTYFLQPNRDGAPSQS</sequence>
<dbReference type="Proteomes" id="UP001595751">
    <property type="component" value="Unassembled WGS sequence"/>
</dbReference>
<keyword evidence="1" id="KW-0472">Membrane</keyword>
<accession>A0ABV7ZUM4</accession>
<evidence type="ECO:0008006" key="4">
    <source>
        <dbReference type="Google" id="ProtNLM"/>
    </source>
</evidence>
<name>A0ABV7ZUM4_9CORY</name>
<comment type="caution">
    <text evidence="2">The sequence shown here is derived from an EMBL/GenBank/DDBJ whole genome shotgun (WGS) entry which is preliminary data.</text>
</comment>
<feature type="transmembrane region" description="Helical" evidence="1">
    <location>
        <begin position="289"/>
        <end position="307"/>
    </location>
</feature>
<keyword evidence="1" id="KW-0812">Transmembrane</keyword>
<dbReference type="RefSeq" id="WP_290293154.1">
    <property type="nucleotide sequence ID" value="NZ_CP047211.1"/>
</dbReference>
<reference evidence="3" key="1">
    <citation type="journal article" date="2019" name="Int. J. Syst. Evol. Microbiol.">
        <title>The Global Catalogue of Microorganisms (GCM) 10K type strain sequencing project: providing services to taxonomists for standard genome sequencing and annotation.</title>
        <authorList>
            <consortium name="The Broad Institute Genomics Platform"/>
            <consortium name="The Broad Institute Genome Sequencing Center for Infectious Disease"/>
            <person name="Wu L."/>
            <person name="Ma J."/>
        </authorList>
    </citation>
    <scope>NUCLEOTIDE SEQUENCE [LARGE SCALE GENOMIC DNA]</scope>
    <source>
        <strain evidence="3">CCUG 53252</strain>
    </source>
</reference>
<feature type="transmembrane region" description="Helical" evidence="1">
    <location>
        <begin position="117"/>
        <end position="146"/>
    </location>
</feature>
<feature type="transmembrane region" description="Helical" evidence="1">
    <location>
        <begin position="191"/>
        <end position="214"/>
    </location>
</feature>
<feature type="transmembrane region" description="Helical" evidence="1">
    <location>
        <begin position="314"/>
        <end position="337"/>
    </location>
</feature>
<evidence type="ECO:0000313" key="2">
    <source>
        <dbReference type="EMBL" id="MFC3850830.1"/>
    </source>
</evidence>
<proteinExistence type="predicted"/>
<feature type="transmembrane region" description="Helical" evidence="1">
    <location>
        <begin position="264"/>
        <end position="283"/>
    </location>
</feature>
<organism evidence="2 3">
    <name type="scientific">Corynebacterium hansenii</name>
    <dbReference type="NCBI Taxonomy" id="394964"/>
    <lineage>
        <taxon>Bacteria</taxon>
        <taxon>Bacillati</taxon>
        <taxon>Actinomycetota</taxon>
        <taxon>Actinomycetes</taxon>
        <taxon>Mycobacteriales</taxon>
        <taxon>Corynebacteriaceae</taxon>
        <taxon>Corynebacterium</taxon>
    </lineage>
</organism>
<feature type="transmembrane region" description="Helical" evidence="1">
    <location>
        <begin position="234"/>
        <end position="257"/>
    </location>
</feature>
<keyword evidence="1" id="KW-1133">Transmembrane helix</keyword>
<gene>
    <name evidence="2" type="ORF">ACFORJ_11745</name>
</gene>
<keyword evidence="3" id="KW-1185">Reference proteome</keyword>
<evidence type="ECO:0000256" key="1">
    <source>
        <dbReference type="SAM" id="Phobius"/>
    </source>
</evidence>
<protein>
    <recommendedName>
        <fullName evidence="4">Glycosyltransferase RgtA/B/C/D-like domain-containing protein</fullName>
    </recommendedName>
</protein>
<dbReference type="EMBL" id="JBHRZN010000004">
    <property type="protein sequence ID" value="MFC3850830.1"/>
    <property type="molecule type" value="Genomic_DNA"/>
</dbReference>
<feature type="transmembrane region" description="Helical" evidence="1">
    <location>
        <begin position="82"/>
        <end position="105"/>
    </location>
</feature>
<feature type="transmembrane region" description="Helical" evidence="1">
    <location>
        <begin position="152"/>
        <end position="179"/>
    </location>
</feature>
<evidence type="ECO:0000313" key="3">
    <source>
        <dbReference type="Proteomes" id="UP001595751"/>
    </source>
</evidence>